<proteinExistence type="predicted"/>
<organism evidence="2 3">
    <name type="scientific">Streptomyces hainanensis</name>
    <dbReference type="NCBI Taxonomy" id="402648"/>
    <lineage>
        <taxon>Bacteria</taxon>
        <taxon>Bacillati</taxon>
        <taxon>Actinomycetota</taxon>
        <taxon>Actinomycetes</taxon>
        <taxon>Kitasatosporales</taxon>
        <taxon>Streptomycetaceae</taxon>
        <taxon>Streptomyces</taxon>
    </lineage>
</organism>
<dbReference type="Gene3D" id="1.10.132.100">
    <property type="match status" value="1"/>
</dbReference>
<dbReference type="EMBL" id="SMKI01000174">
    <property type="protein sequence ID" value="TDC73919.1"/>
    <property type="molecule type" value="Genomic_DNA"/>
</dbReference>
<evidence type="ECO:0000313" key="3">
    <source>
        <dbReference type="Proteomes" id="UP000295345"/>
    </source>
</evidence>
<dbReference type="OrthoDB" id="3187690at2"/>
<comment type="caution">
    <text evidence="2">The sequence shown here is derived from an EMBL/GenBank/DDBJ whole genome shotgun (WGS) entry which is preliminary data.</text>
</comment>
<accession>A0A4R4THU3</accession>
<evidence type="ECO:0000256" key="1">
    <source>
        <dbReference type="SAM" id="MobiDB-lite"/>
    </source>
</evidence>
<dbReference type="NCBIfam" id="TIGR02547">
    <property type="entry name" value="casA_cse1"/>
    <property type="match status" value="1"/>
</dbReference>
<dbReference type="Pfam" id="PF09481">
    <property type="entry name" value="CRISPR_Cse1"/>
    <property type="match status" value="1"/>
</dbReference>
<dbReference type="Proteomes" id="UP000295345">
    <property type="component" value="Unassembled WGS sequence"/>
</dbReference>
<gene>
    <name evidence="2" type="primary">casA</name>
    <name evidence="2" type="ORF">E1283_17660</name>
</gene>
<dbReference type="InterPro" id="IPR013381">
    <property type="entry name" value="CRISPR-assoc_prot_Cse1"/>
</dbReference>
<protein>
    <submittedName>
        <fullName evidence="2">Type I-E CRISPR-associated protein Cse1/CasA</fullName>
    </submittedName>
</protein>
<evidence type="ECO:0000313" key="2">
    <source>
        <dbReference type="EMBL" id="TDC73919.1"/>
    </source>
</evidence>
<dbReference type="CDD" id="cd09729">
    <property type="entry name" value="Cse1_I-E"/>
    <property type="match status" value="1"/>
</dbReference>
<feature type="region of interest" description="Disordered" evidence="1">
    <location>
        <begin position="226"/>
        <end position="252"/>
    </location>
</feature>
<name>A0A4R4THU3_9ACTN</name>
<keyword evidence="3" id="KW-1185">Reference proteome</keyword>
<reference evidence="2 3" key="1">
    <citation type="submission" date="2019-03" db="EMBL/GenBank/DDBJ databases">
        <title>Draft genome sequences of novel Actinobacteria.</title>
        <authorList>
            <person name="Sahin N."/>
            <person name="Ay H."/>
            <person name="Saygin H."/>
        </authorList>
    </citation>
    <scope>NUCLEOTIDE SEQUENCE [LARGE SCALE GENOMIC DNA]</scope>
    <source>
        <strain evidence="2 3">DSM 41900</strain>
    </source>
</reference>
<dbReference type="AlphaFoldDB" id="A0A4R4THU3"/>
<sequence length="565" mass="62152">MGKRVTSFDLVAEPWLPAQGVDGATTDLSLLEVFARAHSLRRLVGDVPTQEFALVRLLLAILYDAVDGPADVDEWRELWEADEPFAAVPDYLERHRERFDLLHPTRPFFQVADLRTGSDEVSSLNRIVADVPNGEPFFTMRQPHVARLSFAEAARWLVHAHAFDSSGIKSGAVGDPRVKGGKGYPQGVGWAGNLGGVMIEGSSLRETLLLNLVAGDNDFLRSEKEDLPAWRQPDTPGPAPFTPDPSRLRPSGPRDLYTWQSRRVRLHHTADEVTGVVLSYGDALTPHNRQHKEPMTGWRRSRAQEKKLKRHLVYLPRGHDPARAAWRGLASLLFPQSTPSDGSAQKQEGADSLTAGVVQWVARLTSRYEAALPRGTLIRTRVVGAAYGTQQSVIDEMVDDGVLHPVVLLHEEGSEYRNAAVKAVADADAAVRALGQLAGNLARAAGSDPAAPTDSARDLGFGALDGPYRRWLRELGTTANPTHAREVWQRTAHQIIRDLGRRLLDAAGPATWEGRYVETADHGKRWVDDTQADLWFRRQLNRVLPAAAPSVEATPTPNDPTESTA</sequence>